<dbReference type="AlphaFoldDB" id="A0A4C1XG09"/>
<sequence length="85" mass="9789">MEWQTRVRYLAVQIDHSMRMAFQVEHVIHQSRNTLSMLRPVLRSSPMNSFALLHQCTRGRQSADLSQDNSSIRPSNPIVKADQPS</sequence>
<dbReference type="EMBL" id="BGZK01000805">
    <property type="protein sequence ID" value="GBP61145.1"/>
    <property type="molecule type" value="Genomic_DNA"/>
</dbReference>
<evidence type="ECO:0000256" key="1">
    <source>
        <dbReference type="SAM" id="MobiDB-lite"/>
    </source>
</evidence>
<comment type="caution">
    <text evidence="2">The sequence shown here is derived from an EMBL/GenBank/DDBJ whole genome shotgun (WGS) entry which is preliminary data.</text>
</comment>
<accession>A0A4C1XG09</accession>
<gene>
    <name evidence="2" type="ORF">EVAR_46796_1</name>
</gene>
<dbReference type="OrthoDB" id="412981at2759"/>
<organism evidence="2 3">
    <name type="scientific">Eumeta variegata</name>
    <name type="common">Bagworm moth</name>
    <name type="synonym">Eumeta japonica</name>
    <dbReference type="NCBI Taxonomy" id="151549"/>
    <lineage>
        <taxon>Eukaryota</taxon>
        <taxon>Metazoa</taxon>
        <taxon>Ecdysozoa</taxon>
        <taxon>Arthropoda</taxon>
        <taxon>Hexapoda</taxon>
        <taxon>Insecta</taxon>
        <taxon>Pterygota</taxon>
        <taxon>Neoptera</taxon>
        <taxon>Endopterygota</taxon>
        <taxon>Lepidoptera</taxon>
        <taxon>Glossata</taxon>
        <taxon>Ditrysia</taxon>
        <taxon>Tineoidea</taxon>
        <taxon>Psychidae</taxon>
        <taxon>Oiketicinae</taxon>
        <taxon>Eumeta</taxon>
    </lineage>
</organism>
<protein>
    <submittedName>
        <fullName evidence="2">Uncharacterized protein</fullName>
    </submittedName>
</protein>
<keyword evidence="3" id="KW-1185">Reference proteome</keyword>
<feature type="compositionally biased region" description="Polar residues" evidence="1">
    <location>
        <begin position="61"/>
        <end position="74"/>
    </location>
</feature>
<name>A0A4C1XG09_EUMVA</name>
<proteinExistence type="predicted"/>
<dbReference type="Proteomes" id="UP000299102">
    <property type="component" value="Unassembled WGS sequence"/>
</dbReference>
<evidence type="ECO:0000313" key="2">
    <source>
        <dbReference type="EMBL" id="GBP61145.1"/>
    </source>
</evidence>
<evidence type="ECO:0000313" key="3">
    <source>
        <dbReference type="Proteomes" id="UP000299102"/>
    </source>
</evidence>
<feature type="region of interest" description="Disordered" evidence="1">
    <location>
        <begin position="61"/>
        <end position="85"/>
    </location>
</feature>
<reference evidence="2 3" key="1">
    <citation type="journal article" date="2019" name="Commun. Biol.">
        <title>The bagworm genome reveals a unique fibroin gene that provides high tensile strength.</title>
        <authorList>
            <person name="Kono N."/>
            <person name="Nakamura H."/>
            <person name="Ohtoshi R."/>
            <person name="Tomita M."/>
            <person name="Numata K."/>
            <person name="Arakawa K."/>
        </authorList>
    </citation>
    <scope>NUCLEOTIDE SEQUENCE [LARGE SCALE GENOMIC DNA]</scope>
</reference>